<evidence type="ECO:0000313" key="2">
    <source>
        <dbReference type="EMBL" id="KZV30959.1"/>
    </source>
</evidence>
<feature type="compositionally biased region" description="Basic and acidic residues" evidence="1">
    <location>
        <begin position="78"/>
        <end position="107"/>
    </location>
</feature>
<dbReference type="EMBL" id="KV007769">
    <property type="protein sequence ID" value="KZV30959.1"/>
    <property type="molecule type" value="Genomic_DNA"/>
</dbReference>
<protein>
    <submittedName>
        <fullName evidence="2">Uncharacterized protein</fullName>
    </submittedName>
</protein>
<organism evidence="2 3">
    <name type="scientific">Dorcoceras hygrometricum</name>
    <dbReference type="NCBI Taxonomy" id="472368"/>
    <lineage>
        <taxon>Eukaryota</taxon>
        <taxon>Viridiplantae</taxon>
        <taxon>Streptophyta</taxon>
        <taxon>Embryophyta</taxon>
        <taxon>Tracheophyta</taxon>
        <taxon>Spermatophyta</taxon>
        <taxon>Magnoliopsida</taxon>
        <taxon>eudicotyledons</taxon>
        <taxon>Gunneridae</taxon>
        <taxon>Pentapetalae</taxon>
        <taxon>asterids</taxon>
        <taxon>lamiids</taxon>
        <taxon>Lamiales</taxon>
        <taxon>Gesneriaceae</taxon>
        <taxon>Didymocarpoideae</taxon>
        <taxon>Trichosporeae</taxon>
        <taxon>Loxocarpinae</taxon>
        <taxon>Dorcoceras</taxon>
    </lineage>
</organism>
<gene>
    <name evidence="2" type="ORF">F511_16312</name>
</gene>
<dbReference type="Proteomes" id="UP000250235">
    <property type="component" value="Unassembled WGS sequence"/>
</dbReference>
<evidence type="ECO:0000313" key="3">
    <source>
        <dbReference type="Proteomes" id="UP000250235"/>
    </source>
</evidence>
<keyword evidence="3" id="KW-1185">Reference proteome</keyword>
<name>A0A2Z7BC32_9LAMI</name>
<proteinExistence type="predicted"/>
<evidence type="ECO:0000256" key="1">
    <source>
        <dbReference type="SAM" id="MobiDB-lite"/>
    </source>
</evidence>
<dbReference type="AlphaFoldDB" id="A0A2Z7BC32"/>
<accession>A0A2Z7BC32</accession>
<feature type="region of interest" description="Disordered" evidence="1">
    <location>
        <begin position="64"/>
        <end position="116"/>
    </location>
</feature>
<reference evidence="2 3" key="1">
    <citation type="journal article" date="2015" name="Proc. Natl. Acad. Sci. U.S.A.">
        <title>The resurrection genome of Boea hygrometrica: A blueprint for survival of dehydration.</title>
        <authorList>
            <person name="Xiao L."/>
            <person name="Yang G."/>
            <person name="Zhang L."/>
            <person name="Yang X."/>
            <person name="Zhao S."/>
            <person name="Ji Z."/>
            <person name="Zhou Q."/>
            <person name="Hu M."/>
            <person name="Wang Y."/>
            <person name="Chen M."/>
            <person name="Xu Y."/>
            <person name="Jin H."/>
            <person name="Xiao X."/>
            <person name="Hu G."/>
            <person name="Bao F."/>
            <person name="Hu Y."/>
            <person name="Wan P."/>
            <person name="Li L."/>
            <person name="Deng X."/>
            <person name="Kuang T."/>
            <person name="Xiang C."/>
            <person name="Zhu J.K."/>
            <person name="Oliver M.J."/>
            <person name="He Y."/>
        </authorList>
    </citation>
    <scope>NUCLEOTIDE SEQUENCE [LARGE SCALE GENOMIC DNA]</scope>
    <source>
        <strain evidence="3">cv. XS01</strain>
    </source>
</reference>
<sequence>MRQIPIYATKLRVAQGHAPRLGVARGHVLSSGVFPEDNVMASKIPSGYIFSYLKNPGTIRLSLTSRRSNTHPPVPDSRLLDARDPDVMNEQREPSRPGRELRTERATSRPSRQEPPLLLGQFAARTPLKVSKVRPLEICDERKVVQRPREATGPRGIPGQISFVISTGTMGIPPSNATSVAERGDKPRERKPETHLQLVYVNGVEASGRTIFWGTPTVTSVIGIFQSGSFARILSTVVIQCHTDYSLLPKTQPDLHLAVHVSLYQRLEYNVTRIVVFIGRVYFTSGPDLSYTQYYTSIPHSHLGIRGLSNMRQTPPYATKLEGSRMTRSKIGESPENTCSAQEYFSRTMSWQAESRLDTSFLI</sequence>